<evidence type="ECO:0000313" key="4">
    <source>
        <dbReference type="Proteomes" id="UP001162044"/>
    </source>
</evidence>
<feature type="signal peptide" evidence="2">
    <location>
        <begin position="1"/>
        <end position="24"/>
    </location>
</feature>
<dbReference type="RefSeq" id="WP_209101580.1">
    <property type="nucleotide sequence ID" value="NZ_JACTAI010000001.1"/>
</dbReference>
<feature type="compositionally biased region" description="Polar residues" evidence="1">
    <location>
        <begin position="86"/>
        <end position="96"/>
    </location>
</feature>
<dbReference type="AlphaFoldDB" id="A0AB35L8B5"/>
<evidence type="ECO:0000313" key="3">
    <source>
        <dbReference type="EMBL" id="MDH2304524.1"/>
    </source>
</evidence>
<reference evidence="3" key="1">
    <citation type="submission" date="2023-04" db="EMBL/GenBank/DDBJ databases">
        <authorList>
            <person name="Li W."/>
        </authorList>
    </citation>
    <scope>NUCLEOTIDE SEQUENCE</scope>
    <source>
        <strain evidence="3">QITACRE101</strain>
    </source>
</reference>
<gene>
    <name evidence="3" type="ORF">QDQ51_03710</name>
</gene>
<dbReference type="EMBL" id="JARVQW010000001">
    <property type="protein sequence ID" value="MDH2304524.1"/>
    <property type="molecule type" value="Genomic_DNA"/>
</dbReference>
<protein>
    <submittedName>
        <fullName evidence="3">Cell envelope biogenesis protein TolA</fullName>
    </submittedName>
</protein>
<accession>A0AB35L8B5</accession>
<evidence type="ECO:0000256" key="2">
    <source>
        <dbReference type="SAM" id="SignalP"/>
    </source>
</evidence>
<comment type="caution">
    <text evidence="3">The sequence shown here is derived from an EMBL/GenBank/DDBJ whole genome shotgun (WGS) entry which is preliminary data.</text>
</comment>
<name>A0AB35L8B5_PRORE</name>
<feature type="chain" id="PRO_5044212522" evidence="2">
    <location>
        <begin position="25"/>
        <end position="215"/>
    </location>
</feature>
<reference evidence="3" key="2">
    <citation type="submission" date="2023-10" db="EMBL/GenBank/DDBJ databases">
        <title>Analysis of Resistance Genes of Carbapenem-resistant Providencia rettgeri.</title>
        <authorList>
            <person name="Liu M."/>
        </authorList>
    </citation>
    <scope>NUCLEOTIDE SEQUENCE</scope>
    <source>
        <strain evidence="3">QITACRE101</strain>
    </source>
</reference>
<feature type="region of interest" description="Disordered" evidence="1">
    <location>
        <begin position="80"/>
        <end position="215"/>
    </location>
</feature>
<feature type="compositionally biased region" description="Basic and acidic residues" evidence="1">
    <location>
        <begin position="97"/>
        <end position="114"/>
    </location>
</feature>
<sequence length="215" mass="22412">MRKLFVGLIAVSVMMVASINTANARNYPCSGSKGGIDRCEGGKFICNDGSTSRSEQVCTIELKNDINSKAKAAGAVIGAGVAKQPSKPSVSDSIKSTSDKAGKTASDKANKASDKASGTAKTVKEKASKTADKEVKEVKEKAPKAKDKESAKAVKEKASKAADKESAKAVKEKAPKVADKESAKAVKEKASKAKDKESAKTAKDKVTKSTKEKTN</sequence>
<dbReference type="Proteomes" id="UP001162044">
    <property type="component" value="Unassembled WGS sequence"/>
</dbReference>
<evidence type="ECO:0000256" key="1">
    <source>
        <dbReference type="SAM" id="MobiDB-lite"/>
    </source>
</evidence>
<proteinExistence type="predicted"/>
<feature type="compositionally biased region" description="Basic and acidic residues" evidence="1">
    <location>
        <begin position="122"/>
        <end position="215"/>
    </location>
</feature>
<keyword evidence="2" id="KW-0732">Signal</keyword>
<organism evidence="3 4">
    <name type="scientific">Providencia rettgeri</name>
    <dbReference type="NCBI Taxonomy" id="587"/>
    <lineage>
        <taxon>Bacteria</taxon>
        <taxon>Pseudomonadati</taxon>
        <taxon>Pseudomonadota</taxon>
        <taxon>Gammaproteobacteria</taxon>
        <taxon>Enterobacterales</taxon>
        <taxon>Morganellaceae</taxon>
        <taxon>Providencia</taxon>
    </lineage>
</organism>